<feature type="domain" description="ABC transporter" evidence="6">
    <location>
        <begin position="8"/>
        <end position="248"/>
    </location>
</feature>
<protein>
    <submittedName>
        <fullName evidence="7">ABC transporter ATP-binding protein</fullName>
    </submittedName>
</protein>
<dbReference type="GO" id="GO:0016887">
    <property type="term" value="F:ATP hydrolysis activity"/>
    <property type="evidence" value="ECO:0007669"/>
    <property type="project" value="InterPro"/>
</dbReference>
<evidence type="ECO:0000256" key="5">
    <source>
        <dbReference type="ARBA" id="ARBA00022970"/>
    </source>
</evidence>
<dbReference type="OrthoDB" id="9806149at2"/>
<evidence type="ECO:0000256" key="2">
    <source>
        <dbReference type="ARBA" id="ARBA00022448"/>
    </source>
</evidence>
<dbReference type="Proteomes" id="UP000053176">
    <property type="component" value="Unassembled WGS sequence"/>
</dbReference>
<organism evidence="7 8">
    <name type="scientific">Rhizobium loti</name>
    <name type="common">Mesorhizobium loti</name>
    <dbReference type="NCBI Taxonomy" id="381"/>
    <lineage>
        <taxon>Bacteria</taxon>
        <taxon>Pseudomonadati</taxon>
        <taxon>Pseudomonadota</taxon>
        <taxon>Alphaproteobacteria</taxon>
        <taxon>Hyphomicrobiales</taxon>
        <taxon>Phyllobacteriaceae</taxon>
        <taxon>Mesorhizobium</taxon>
    </lineage>
</organism>
<dbReference type="PANTHER" id="PTHR43820:SF4">
    <property type="entry name" value="HIGH-AFFINITY BRANCHED-CHAIN AMINO ACID TRANSPORT ATP-BINDING PROTEIN LIVF"/>
    <property type="match status" value="1"/>
</dbReference>
<name>A0A101KUM7_RHILI</name>
<comment type="similarity">
    <text evidence="1">Belongs to the ABC transporter superfamily.</text>
</comment>
<reference evidence="7 8" key="1">
    <citation type="submission" date="2015-12" db="EMBL/GenBank/DDBJ databases">
        <title>Draft genome sequence of Mesorhizobium sp. UFLA 01-765, a multitolerant efficient symbiont and plant-growth promoting strain isolated from Zn-mining soil using Leucaena leucocephala as a trap plant.</title>
        <authorList>
            <person name="Rangel W.M."/>
            <person name="Thijs S."/>
            <person name="Longatti S.M."/>
            <person name="Moreira F.M."/>
            <person name="Weyens N."/>
            <person name="Vangronsveld J."/>
            <person name="Van Hamme J.D."/>
            <person name="Bottos E.M."/>
            <person name="Rineau F."/>
        </authorList>
    </citation>
    <scope>NUCLEOTIDE SEQUENCE [LARGE SCALE GENOMIC DNA]</scope>
    <source>
        <strain evidence="7 8">UFLA 01-765</strain>
    </source>
</reference>
<dbReference type="AlphaFoldDB" id="A0A101KUM7"/>
<evidence type="ECO:0000256" key="4">
    <source>
        <dbReference type="ARBA" id="ARBA00022840"/>
    </source>
</evidence>
<dbReference type="Gene3D" id="3.40.50.300">
    <property type="entry name" value="P-loop containing nucleotide triphosphate hydrolases"/>
    <property type="match status" value="1"/>
</dbReference>
<keyword evidence="2" id="KW-0813">Transport</keyword>
<dbReference type="PROSITE" id="PS50893">
    <property type="entry name" value="ABC_TRANSPORTER_2"/>
    <property type="match status" value="1"/>
</dbReference>
<evidence type="ECO:0000256" key="1">
    <source>
        <dbReference type="ARBA" id="ARBA00005417"/>
    </source>
</evidence>
<evidence type="ECO:0000313" key="7">
    <source>
        <dbReference type="EMBL" id="KUM27241.1"/>
    </source>
</evidence>
<proteinExistence type="inferred from homology"/>
<comment type="caution">
    <text evidence="7">The sequence shown here is derived from an EMBL/GenBank/DDBJ whole genome shotgun (WGS) entry which is preliminary data.</text>
</comment>
<dbReference type="Pfam" id="PF00005">
    <property type="entry name" value="ABC_tran"/>
    <property type="match status" value="1"/>
</dbReference>
<gene>
    <name evidence="7" type="ORF">AU467_02305</name>
</gene>
<dbReference type="InterPro" id="IPR003439">
    <property type="entry name" value="ABC_transporter-like_ATP-bd"/>
</dbReference>
<dbReference type="InterPro" id="IPR052156">
    <property type="entry name" value="BCAA_Transport_ATP-bd_LivF"/>
</dbReference>
<dbReference type="EMBL" id="LPWA01000098">
    <property type="protein sequence ID" value="KUM27241.1"/>
    <property type="molecule type" value="Genomic_DNA"/>
</dbReference>
<sequence length="271" mass="29198">MPGNDVILVVDNVHATYNHAITALHGVSFELRRGEILALLGANGAGKSTTLKAVSNLLPAERGQTNSGTIRYEGADVSRRKPGDLVRAGLVQVLEGRHCFKSLTVEENLISGGIGRSGRRAEINQDLQRIYDFFPRLAEKRRTLSGLTSGGEQQMTAIGRALMSRPCLLVLDEPSMGLAPLVVQDIFLALKKLNRETGLSILVAEQNSAVALKYADHATVLENGVSVLSGPAAELRQREDVRAFYLGQQASPLLSLLTFMPSPNNSEGAMK</sequence>
<dbReference type="GO" id="GO:0015807">
    <property type="term" value="P:L-amino acid transport"/>
    <property type="evidence" value="ECO:0007669"/>
    <property type="project" value="TreeGrafter"/>
</dbReference>
<accession>A0A101KUM7</accession>
<evidence type="ECO:0000259" key="6">
    <source>
        <dbReference type="PROSITE" id="PS50893"/>
    </source>
</evidence>
<dbReference type="InterPro" id="IPR027417">
    <property type="entry name" value="P-loop_NTPase"/>
</dbReference>
<dbReference type="SMART" id="SM00382">
    <property type="entry name" value="AAA"/>
    <property type="match status" value="1"/>
</dbReference>
<dbReference type="GO" id="GO:0005524">
    <property type="term" value="F:ATP binding"/>
    <property type="evidence" value="ECO:0007669"/>
    <property type="project" value="UniProtKB-KW"/>
</dbReference>
<dbReference type="InterPro" id="IPR003593">
    <property type="entry name" value="AAA+_ATPase"/>
</dbReference>
<evidence type="ECO:0000313" key="8">
    <source>
        <dbReference type="Proteomes" id="UP000053176"/>
    </source>
</evidence>
<dbReference type="SUPFAM" id="SSF52540">
    <property type="entry name" value="P-loop containing nucleoside triphosphate hydrolases"/>
    <property type="match status" value="1"/>
</dbReference>
<keyword evidence="5" id="KW-0029">Amino-acid transport</keyword>
<dbReference type="GO" id="GO:0015658">
    <property type="term" value="F:branched-chain amino acid transmembrane transporter activity"/>
    <property type="evidence" value="ECO:0007669"/>
    <property type="project" value="TreeGrafter"/>
</dbReference>
<dbReference type="CDD" id="cd03224">
    <property type="entry name" value="ABC_TM1139_LivF_branched"/>
    <property type="match status" value="1"/>
</dbReference>
<dbReference type="PANTHER" id="PTHR43820">
    <property type="entry name" value="HIGH-AFFINITY BRANCHED-CHAIN AMINO ACID TRANSPORT ATP-BINDING PROTEIN LIVF"/>
    <property type="match status" value="1"/>
</dbReference>
<evidence type="ECO:0000256" key="3">
    <source>
        <dbReference type="ARBA" id="ARBA00022741"/>
    </source>
</evidence>
<keyword evidence="4 7" id="KW-0067">ATP-binding</keyword>
<keyword evidence="3" id="KW-0547">Nucleotide-binding</keyword>